<dbReference type="GeneID" id="25402188"/>
<dbReference type="Pfam" id="PF02834">
    <property type="entry name" value="LigT_PEase"/>
    <property type="match status" value="2"/>
</dbReference>
<proteinExistence type="inferred from homology"/>
<evidence type="ECO:0000259" key="4">
    <source>
        <dbReference type="Pfam" id="PF02834"/>
    </source>
</evidence>
<dbReference type="InterPro" id="IPR004175">
    <property type="entry name" value="RNA_CPDase"/>
</dbReference>
<dbReference type="Proteomes" id="UP000067434">
    <property type="component" value="Chromosome"/>
</dbReference>
<feature type="coiled-coil region" evidence="3">
    <location>
        <begin position="17"/>
        <end position="44"/>
    </location>
</feature>
<accession>A0A0F7FJU2</accession>
<dbReference type="HAMAP" id="MF_01940">
    <property type="entry name" value="RNA_CPDase"/>
    <property type="match status" value="1"/>
</dbReference>
<dbReference type="PANTHER" id="PTHR35561:SF1">
    <property type="entry name" value="RNA 2',3'-CYCLIC PHOSPHODIESTERASE"/>
    <property type="match status" value="1"/>
</dbReference>
<keyword evidence="1 2" id="KW-0378">Hydrolase</keyword>
<feature type="domain" description="Phosphoesterase HXTX" evidence="4">
    <location>
        <begin position="17"/>
        <end position="96"/>
    </location>
</feature>
<evidence type="ECO:0000256" key="2">
    <source>
        <dbReference type="HAMAP-Rule" id="MF_01940"/>
    </source>
</evidence>
<dbReference type="GO" id="GO:0004113">
    <property type="term" value="F:2',3'-cyclic-nucleotide 3'-phosphodiesterase activity"/>
    <property type="evidence" value="ECO:0007669"/>
    <property type="project" value="InterPro"/>
</dbReference>
<dbReference type="STRING" id="1550241.MA03_08115"/>
<dbReference type="SUPFAM" id="SSF55144">
    <property type="entry name" value="LigT-like"/>
    <property type="match status" value="1"/>
</dbReference>
<dbReference type="OrthoDB" id="44091at2157"/>
<protein>
    <recommendedName>
        <fullName evidence="2">RNA 2',3'-cyclic phosphodiesterase</fullName>
        <shortName evidence="2">RNA 2',3'-CPDase</shortName>
        <ecNumber evidence="2">3.1.4.58</ecNumber>
    </recommendedName>
</protein>
<evidence type="ECO:0000256" key="3">
    <source>
        <dbReference type="SAM" id="Coils"/>
    </source>
</evidence>
<feature type="domain" description="Phosphoesterase HXTX" evidence="4">
    <location>
        <begin position="98"/>
        <end position="180"/>
    </location>
</feature>
<gene>
    <name evidence="5" type="ORF">MA03_08115</name>
</gene>
<dbReference type="Gene3D" id="3.90.1140.10">
    <property type="entry name" value="Cyclic phosphodiesterase"/>
    <property type="match status" value="1"/>
</dbReference>
<dbReference type="KEGG" id="thf:MA03_08115"/>
<feature type="short sequence motif" description="HXTX 2" evidence="2">
    <location>
        <begin position="132"/>
        <end position="135"/>
    </location>
</feature>
<dbReference type="InterPro" id="IPR009097">
    <property type="entry name" value="Cyclic_Pdiesterase"/>
</dbReference>
<dbReference type="EC" id="3.1.4.58" evidence="2"/>
<comment type="catalytic activity">
    <reaction evidence="2">
        <text>a 3'-end 2',3'-cyclophospho-ribonucleotide-RNA + H2O = a 3'-end 2'-phospho-ribonucleotide-RNA + H(+)</text>
        <dbReference type="Rhea" id="RHEA:11828"/>
        <dbReference type="Rhea" id="RHEA-COMP:10464"/>
        <dbReference type="Rhea" id="RHEA-COMP:17353"/>
        <dbReference type="ChEBI" id="CHEBI:15377"/>
        <dbReference type="ChEBI" id="CHEBI:15378"/>
        <dbReference type="ChEBI" id="CHEBI:83064"/>
        <dbReference type="ChEBI" id="CHEBI:173113"/>
        <dbReference type="EC" id="3.1.4.58"/>
    </reaction>
</comment>
<dbReference type="PATRIC" id="fig|1550241.5.peg.1680"/>
<dbReference type="RefSeq" id="WP_052884761.1">
    <property type="nucleotide sequence ID" value="NZ_CP009961.1"/>
</dbReference>
<dbReference type="AlphaFoldDB" id="A0A0F7FJU2"/>
<feature type="short sequence motif" description="HXTX 1" evidence="2">
    <location>
        <begin position="47"/>
        <end position="50"/>
    </location>
</feature>
<sequence length="191" mass="21631">MTNERVLRVFVAVKITNSQVLEEIKRVQEDLERAGIKAKMVELENMHITLQFIGEIPHEKVLLIQRNLQEVKASPFTIEFEGLGAFPNIRNPRVIWVGVKKGADELSALARAVQQAVALSRIRFESEEFTPHLTIARVKAPINSEVRKILESNGSTHFGEQEVHQFHLIKSTLTPRGPIYTDLAVYPLSQT</sequence>
<dbReference type="InterPro" id="IPR014051">
    <property type="entry name" value="Phosphoesterase_HXTX"/>
</dbReference>
<feature type="active site" description="Proton acceptor" evidence="2">
    <location>
        <position position="132"/>
    </location>
</feature>
<evidence type="ECO:0000256" key="1">
    <source>
        <dbReference type="ARBA" id="ARBA00022801"/>
    </source>
</evidence>
<dbReference type="NCBIfam" id="TIGR02258">
    <property type="entry name" value="2_5_ligase"/>
    <property type="match status" value="1"/>
</dbReference>
<keyword evidence="3" id="KW-0175">Coiled coil</keyword>
<dbReference type="EMBL" id="CP009961">
    <property type="protein sequence ID" value="AKG39200.1"/>
    <property type="molecule type" value="Genomic_DNA"/>
</dbReference>
<evidence type="ECO:0000313" key="5">
    <source>
        <dbReference type="EMBL" id="AKG39200.1"/>
    </source>
</evidence>
<dbReference type="PANTHER" id="PTHR35561">
    <property type="entry name" value="RNA 2',3'-CYCLIC PHOSPHODIESTERASE"/>
    <property type="match status" value="1"/>
</dbReference>
<evidence type="ECO:0000313" key="6">
    <source>
        <dbReference type="Proteomes" id="UP000067434"/>
    </source>
</evidence>
<dbReference type="HOGENOM" id="CLU_081251_3_2_2"/>
<comment type="function">
    <text evidence="2">Hydrolyzes RNA 2',3'-cyclic phosphodiester to an RNA 2'-phosphomonoester.</text>
</comment>
<organism evidence="5 6">
    <name type="scientific">Infirmifilum uzonense</name>
    <dbReference type="NCBI Taxonomy" id="1550241"/>
    <lineage>
        <taxon>Archaea</taxon>
        <taxon>Thermoproteota</taxon>
        <taxon>Thermoprotei</taxon>
        <taxon>Thermofilales</taxon>
        <taxon>Thermofilaceae</taxon>
        <taxon>Infirmifilum</taxon>
    </lineage>
</organism>
<keyword evidence="6" id="KW-1185">Reference proteome</keyword>
<dbReference type="GO" id="GO:0008664">
    <property type="term" value="F:RNA 2',3'-cyclic 3'-phosphodiesterase activity"/>
    <property type="evidence" value="ECO:0007669"/>
    <property type="project" value="UniProtKB-EC"/>
</dbReference>
<reference evidence="5 6" key="1">
    <citation type="journal article" date="2015" name="Stand. Genomic Sci.">
        <title>Complete genome sequence of and proposal of Thermofilum uzonense sp. nov. a novel hyperthermophilic crenarchaeon and emended description of the genus Thermofilum.</title>
        <authorList>
            <person name="Toshchakov S.V."/>
            <person name="Korzhenkov A.A."/>
            <person name="Samarov N.I."/>
            <person name="Mazunin I.O."/>
            <person name="Mozhey O.I."/>
            <person name="Shmyr I.S."/>
            <person name="Derbikova K.S."/>
            <person name="Taranov E.A."/>
            <person name="Dominova I.N."/>
            <person name="Bonch-Osmolovskaya E.A."/>
            <person name="Patrushev M.V."/>
            <person name="Podosokorskaya O.A."/>
            <person name="Kublanov I.V."/>
        </authorList>
    </citation>
    <scope>NUCLEOTIDE SEQUENCE [LARGE SCALE GENOMIC DNA]</scope>
    <source>
        <strain evidence="5 6">1807-2</strain>
    </source>
</reference>
<name>A0A0F7FJU2_9CREN</name>
<comment type="similarity">
    <text evidence="2">Belongs to the 2H phosphoesterase superfamily. ThpR family.</text>
</comment>
<feature type="active site" description="Proton donor" evidence="2">
    <location>
        <position position="47"/>
    </location>
</feature>